<comment type="caution">
    <text evidence="1">The sequence shown here is derived from an EMBL/GenBank/DDBJ whole genome shotgun (WGS) entry which is preliminary data.</text>
</comment>
<gene>
    <name evidence="1" type="ORF">STAS_25361</name>
</gene>
<accession>A0A5A7QT55</accession>
<reference evidence="2" key="1">
    <citation type="journal article" date="2019" name="Curr. Biol.">
        <title>Genome Sequence of Striga asiatica Provides Insight into the Evolution of Plant Parasitism.</title>
        <authorList>
            <person name="Yoshida S."/>
            <person name="Kim S."/>
            <person name="Wafula E.K."/>
            <person name="Tanskanen J."/>
            <person name="Kim Y.M."/>
            <person name="Honaas L."/>
            <person name="Yang Z."/>
            <person name="Spallek T."/>
            <person name="Conn C.E."/>
            <person name="Ichihashi Y."/>
            <person name="Cheong K."/>
            <person name="Cui S."/>
            <person name="Der J.P."/>
            <person name="Gundlach H."/>
            <person name="Jiao Y."/>
            <person name="Hori C."/>
            <person name="Ishida J.K."/>
            <person name="Kasahara H."/>
            <person name="Kiba T."/>
            <person name="Kim M.S."/>
            <person name="Koo N."/>
            <person name="Laohavisit A."/>
            <person name="Lee Y.H."/>
            <person name="Lumba S."/>
            <person name="McCourt P."/>
            <person name="Mortimer J.C."/>
            <person name="Mutuku J.M."/>
            <person name="Nomura T."/>
            <person name="Sasaki-Sekimoto Y."/>
            <person name="Seto Y."/>
            <person name="Wang Y."/>
            <person name="Wakatake T."/>
            <person name="Sakakibara H."/>
            <person name="Demura T."/>
            <person name="Yamaguchi S."/>
            <person name="Yoneyama K."/>
            <person name="Manabe R.I."/>
            <person name="Nelson D.C."/>
            <person name="Schulman A.H."/>
            <person name="Timko M.P."/>
            <person name="dePamphilis C.W."/>
            <person name="Choi D."/>
            <person name="Shirasu K."/>
        </authorList>
    </citation>
    <scope>NUCLEOTIDE SEQUENCE [LARGE SCALE GENOMIC DNA]</scope>
    <source>
        <strain evidence="2">cv. UVA1</strain>
    </source>
</reference>
<organism evidence="1 2">
    <name type="scientific">Striga asiatica</name>
    <name type="common">Asiatic witchweed</name>
    <name type="synonym">Buchnera asiatica</name>
    <dbReference type="NCBI Taxonomy" id="4170"/>
    <lineage>
        <taxon>Eukaryota</taxon>
        <taxon>Viridiplantae</taxon>
        <taxon>Streptophyta</taxon>
        <taxon>Embryophyta</taxon>
        <taxon>Tracheophyta</taxon>
        <taxon>Spermatophyta</taxon>
        <taxon>Magnoliopsida</taxon>
        <taxon>eudicotyledons</taxon>
        <taxon>Gunneridae</taxon>
        <taxon>Pentapetalae</taxon>
        <taxon>asterids</taxon>
        <taxon>lamiids</taxon>
        <taxon>Lamiales</taxon>
        <taxon>Orobanchaceae</taxon>
        <taxon>Buchnereae</taxon>
        <taxon>Striga</taxon>
    </lineage>
</organism>
<feature type="non-terminal residue" evidence="1">
    <location>
        <position position="189"/>
    </location>
</feature>
<proteinExistence type="predicted"/>
<dbReference type="EMBL" id="BKCP01008181">
    <property type="protein sequence ID" value="GER48209.1"/>
    <property type="molecule type" value="Genomic_DNA"/>
</dbReference>
<protein>
    <submittedName>
        <fullName evidence="1">ER-resident heat shock protein</fullName>
    </submittedName>
</protein>
<name>A0A5A7QT55_STRAF</name>
<keyword evidence="1" id="KW-0346">Stress response</keyword>
<sequence length="189" mass="21339">FGSCCLLPWLCLHPRRALHIQASLVQHQQKIAHDHKKVGPLFPPGPPVEIIPRAAHQRRDPTFLVFKPVNIRLTLAHESSQRLSKPSIFFFNPFNLRLQKNLGLLEGQPESMCKILGFHARQASAFLEATGGSNALRADNLSDYKVEECRFTVRALNVRELEESVELERLCSAAVRAVVHAIARFQNSF</sequence>
<keyword evidence="2" id="KW-1185">Reference proteome</keyword>
<feature type="non-terminal residue" evidence="1">
    <location>
        <position position="1"/>
    </location>
</feature>
<dbReference type="Proteomes" id="UP000325081">
    <property type="component" value="Unassembled WGS sequence"/>
</dbReference>
<dbReference type="AlphaFoldDB" id="A0A5A7QT55"/>
<evidence type="ECO:0000313" key="1">
    <source>
        <dbReference type="EMBL" id="GER48209.1"/>
    </source>
</evidence>
<evidence type="ECO:0000313" key="2">
    <source>
        <dbReference type="Proteomes" id="UP000325081"/>
    </source>
</evidence>